<dbReference type="EMBL" id="OZ037951">
    <property type="protein sequence ID" value="CAL1715250.1"/>
    <property type="molecule type" value="Genomic_DNA"/>
</dbReference>
<protein>
    <submittedName>
        <fullName evidence="1">Uncharacterized protein</fullName>
    </submittedName>
</protein>
<proteinExistence type="predicted"/>
<sequence>MHAVWQYYRTLKDAEGHLVKYKNDRTHNATWCLACFNRKVESIEMSERNRYLLDPLTVVRDRKAIESDVYSSVNPVAGKIDDLLHHLSECEKANPTIQAWAHRELNLRKGKENWAPTAPYSILDTISGTPIVLGNTPKRPRLSGSFDDLDVSTVHNGQPFPPNLQKEFNADVCEVFIANGWAWNGAANPVWMNFIQKWIPSAERPSPYTLSGPVLNGKVAEIEE</sequence>
<name>A0ABP1E5E3_9APHY</name>
<evidence type="ECO:0000313" key="2">
    <source>
        <dbReference type="Proteomes" id="UP001497453"/>
    </source>
</evidence>
<organism evidence="1 2">
    <name type="scientific">Somion occarium</name>
    <dbReference type="NCBI Taxonomy" id="3059160"/>
    <lineage>
        <taxon>Eukaryota</taxon>
        <taxon>Fungi</taxon>
        <taxon>Dikarya</taxon>
        <taxon>Basidiomycota</taxon>
        <taxon>Agaricomycotina</taxon>
        <taxon>Agaricomycetes</taxon>
        <taxon>Polyporales</taxon>
        <taxon>Cerrenaceae</taxon>
        <taxon>Somion</taxon>
    </lineage>
</organism>
<keyword evidence="2" id="KW-1185">Reference proteome</keyword>
<accession>A0ABP1E5E3</accession>
<gene>
    <name evidence="1" type="ORF">GFSPODELE1_LOCUS10132</name>
</gene>
<dbReference type="Proteomes" id="UP001497453">
    <property type="component" value="Chromosome 8"/>
</dbReference>
<reference evidence="2" key="1">
    <citation type="submission" date="2024-04" db="EMBL/GenBank/DDBJ databases">
        <authorList>
            <person name="Shaw F."/>
            <person name="Minotto A."/>
        </authorList>
    </citation>
    <scope>NUCLEOTIDE SEQUENCE [LARGE SCALE GENOMIC DNA]</scope>
</reference>
<evidence type="ECO:0000313" key="1">
    <source>
        <dbReference type="EMBL" id="CAL1715250.1"/>
    </source>
</evidence>